<evidence type="ECO:0000313" key="1">
    <source>
        <dbReference type="EMBL" id="WTZ06572.1"/>
    </source>
</evidence>
<gene>
    <name evidence="1" type="ORF">OG699_00115</name>
    <name evidence="2" type="ORF">OG699_45145</name>
</gene>
<sequence>MSGFCNTHLSLSSEALRDKKRLALDAGIELLAATSDMFKALELSEHGDSTASTAVYVASAEKRLRHSGELLADVSSLLESASLTPEMTEWYKQLDYARLYSTGLDHGYIPRSQDIWNDVAELAATGGPQAMCRSYRGQVLEAADRMTKWLETAKDPESAAELLQIQSTMIELVTCGQLQSYFNGVEPGDNKWLQYSAA</sequence>
<name>A0AAU3HN98_9ACTN</name>
<dbReference type="AlphaFoldDB" id="A0AAU3HN98"/>
<protein>
    <submittedName>
        <fullName evidence="1">Uncharacterized protein</fullName>
    </submittedName>
</protein>
<dbReference type="EMBL" id="CP109546">
    <property type="protein sequence ID" value="WTZ14514.1"/>
    <property type="molecule type" value="Genomic_DNA"/>
</dbReference>
<accession>A0AAU3HN98</accession>
<evidence type="ECO:0000313" key="2">
    <source>
        <dbReference type="EMBL" id="WTZ14514.1"/>
    </source>
</evidence>
<organism evidence="1">
    <name type="scientific">Streptomyces sp. NBC_01393</name>
    <dbReference type="NCBI Taxonomy" id="2903851"/>
    <lineage>
        <taxon>Bacteria</taxon>
        <taxon>Bacillati</taxon>
        <taxon>Actinomycetota</taxon>
        <taxon>Actinomycetes</taxon>
        <taxon>Kitasatosporales</taxon>
        <taxon>Streptomycetaceae</taxon>
        <taxon>Streptomyces</taxon>
    </lineage>
</organism>
<dbReference type="EMBL" id="CP109546">
    <property type="protein sequence ID" value="WTZ06572.1"/>
    <property type="molecule type" value="Genomic_DNA"/>
</dbReference>
<reference evidence="1" key="1">
    <citation type="submission" date="2022-10" db="EMBL/GenBank/DDBJ databases">
        <title>The complete genomes of actinobacterial strains from the NBC collection.</title>
        <authorList>
            <person name="Joergensen T.S."/>
            <person name="Alvarez Arevalo M."/>
            <person name="Sterndorff E.B."/>
            <person name="Faurdal D."/>
            <person name="Vuksanovic O."/>
            <person name="Mourched A.-S."/>
            <person name="Charusanti P."/>
            <person name="Shaw S."/>
            <person name="Blin K."/>
            <person name="Weber T."/>
        </authorList>
    </citation>
    <scope>NUCLEOTIDE SEQUENCE</scope>
    <source>
        <strain evidence="1">NBC_01393</strain>
    </source>
</reference>
<proteinExistence type="predicted"/>